<evidence type="ECO:0000256" key="14">
    <source>
        <dbReference type="ARBA" id="ARBA00034059"/>
    </source>
</evidence>
<accession>A0A5C3KHN7</accession>
<dbReference type="STRING" id="230819.A0A5C3KHN7"/>
<dbReference type="EC" id="1.1.99.29" evidence="5"/>
<dbReference type="InterPro" id="IPR007867">
    <property type="entry name" value="GMC_OxRtase_C"/>
</dbReference>
<keyword evidence="6" id="KW-0964">Secreted</keyword>
<feature type="active site" description="Proton donor" evidence="15">
    <location>
        <position position="531"/>
    </location>
</feature>
<dbReference type="GO" id="GO:0033718">
    <property type="term" value="F:pyranose dehydrogenase (acceptor) activity"/>
    <property type="evidence" value="ECO:0007669"/>
    <property type="project" value="UniProtKB-EC"/>
</dbReference>
<feature type="chain" id="PRO_5022849917" description="pyranose dehydrogenase (acceptor)" evidence="17">
    <location>
        <begin position="22"/>
        <end position="604"/>
    </location>
</feature>
<name>A0A5C3KHN7_COPMA</name>
<feature type="binding site" evidence="16">
    <location>
        <position position="115"/>
    </location>
    <ligand>
        <name>FAD</name>
        <dbReference type="ChEBI" id="CHEBI:57692"/>
    </ligand>
</feature>
<evidence type="ECO:0000256" key="11">
    <source>
        <dbReference type="ARBA" id="ARBA00034010"/>
    </source>
</evidence>
<comment type="catalytic activity">
    <reaction evidence="13">
        <text>a pyranoside + acceptor = a pyranosid-3-ulose + reduced acceptor.</text>
        <dbReference type="EC" id="1.1.99.29"/>
    </reaction>
</comment>
<organism evidence="20 21">
    <name type="scientific">Coprinopsis marcescibilis</name>
    <name type="common">Agaric fungus</name>
    <name type="synonym">Psathyrella marcescibilis</name>
    <dbReference type="NCBI Taxonomy" id="230819"/>
    <lineage>
        <taxon>Eukaryota</taxon>
        <taxon>Fungi</taxon>
        <taxon>Dikarya</taxon>
        <taxon>Basidiomycota</taxon>
        <taxon>Agaricomycotina</taxon>
        <taxon>Agaricomycetes</taxon>
        <taxon>Agaricomycetidae</taxon>
        <taxon>Agaricales</taxon>
        <taxon>Agaricineae</taxon>
        <taxon>Psathyrellaceae</taxon>
        <taxon>Coprinopsis</taxon>
    </lineage>
</organism>
<evidence type="ECO:0000256" key="17">
    <source>
        <dbReference type="SAM" id="SignalP"/>
    </source>
</evidence>
<comment type="function">
    <text evidence="9">Catalyzes the single-oxidation or sequential double oxidation reaction of carbohydrates primarily at carbon-2 and/or carbon-3 with the concomitant reduction of the flavin. The enzyme exhibits a broad sugar substrate specificity, oxidizing different aldopyranoses to the corresponding C-1, C-2, C-3 or C-1,2, C-2,3 and C-3,4 (di)dehydro sugars with substrate-specific regioselectivity. Accepts only a narrow range of electron acceptors such as substituted benzoquinones and complexed metal ions and reacts extremely slowly with O(2) as acceptor. May play a role in the natural recycling of plant matter by oxidizing all major monosaccharides in lignocellulose and by reducing quinone compounds or reactive radical species generated during lignin depolymerization.</text>
</comment>
<feature type="domain" description="Glucose-methanol-choline oxidoreductase C-terminal" evidence="19">
    <location>
        <begin position="449"/>
        <end position="584"/>
    </location>
</feature>
<comment type="cofactor">
    <cofactor evidence="1 16">
        <name>FAD</name>
        <dbReference type="ChEBI" id="CHEBI:57692"/>
    </cofactor>
</comment>
<feature type="domain" description="Glucose-methanol-choline oxidoreductase N-terminal" evidence="18">
    <location>
        <begin position="38"/>
        <end position="361"/>
    </location>
</feature>
<dbReference type="PANTHER" id="PTHR11552:SF147">
    <property type="entry name" value="CHOLINE DEHYDROGENASE, MITOCHONDRIAL"/>
    <property type="match status" value="1"/>
</dbReference>
<dbReference type="GO" id="GO:0005576">
    <property type="term" value="C:extracellular region"/>
    <property type="evidence" value="ECO:0007669"/>
    <property type="project" value="UniProtKB-SubCell"/>
</dbReference>
<evidence type="ECO:0000256" key="2">
    <source>
        <dbReference type="ARBA" id="ARBA00004613"/>
    </source>
</evidence>
<dbReference type="Proteomes" id="UP000307440">
    <property type="component" value="Unassembled WGS sequence"/>
</dbReference>
<evidence type="ECO:0000259" key="18">
    <source>
        <dbReference type="Pfam" id="PF00732"/>
    </source>
</evidence>
<comment type="similarity">
    <text evidence="3">Belongs to the GMC oxidoreductase family.</text>
</comment>
<evidence type="ECO:0000256" key="6">
    <source>
        <dbReference type="ARBA" id="ARBA00022525"/>
    </source>
</evidence>
<evidence type="ECO:0000313" key="20">
    <source>
        <dbReference type="EMBL" id="TFK19656.1"/>
    </source>
</evidence>
<dbReference type="AlphaFoldDB" id="A0A5C3KHN7"/>
<keyword evidence="21" id="KW-1185">Reference proteome</keyword>
<feature type="signal peptide" evidence="17">
    <location>
        <begin position="1"/>
        <end position="21"/>
    </location>
</feature>
<evidence type="ECO:0000256" key="9">
    <source>
        <dbReference type="ARBA" id="ARBA00024699"/>
    </source>
</evidence>
<comment type="subcellular location">
    <subcellularLocation>
        <location evidence="2">Secreted</location>
    </subcellularLocation>
</comment>
<evidence type="ECO:0000256" key="5">
    <source>
        <dbReference type="ARBA" id="ARBA00013177"/>
    </source>
</evidence>
<dbReference type="InterPro" id="IPR000172">
    <property type="entry name" value="GMC_OxRdtase_N"/>
</dbReference>
<proteinExistence type="inferred from homology"/>
<evidence type="ECO:0000256" key="15">
    <source>
        <dbReference type="PIRSR" id="PIRSR000137-1"/>
    </source>
</evidence>
<keyword evidence="8 16" id="KW-0274">FAD</keyword>
<protein>
    <recommendedName>
        <fullName evidence="5">pyranose dehydrogenase (acceptor)</fullName>
        <ecNumber evidence="5">1.1.99.29</ecNumber>
    </recommendedName>
</protein>
<dbReference type="EMBL" id="ML210331">
    <property type="protein sequence ID" value="TFK19656.1"/>
    <property type="molecule type" value="Genomic_DNA"/>
</dbReference>
<evidence type="ECO:0000256" key="4">
    <source>
        <dbReference type="ARBA" id="ARBA00011245"/>
    </source>
</evidence>
<comment type="catalytic activity">
    <reaction evidence="12">
        <text>pyranose + acceptor = pyranos-3-ulose + reduced acceptor.</text>
        <dbReference type="EC" id="1.1.99.29"/>
    </reaction>
</comment>
<comment type="catalytic activity">
    <reaction evidence="10">
        <text>pyranose + acceptor = pyranos-2-ulose + reduced acceptor.</text>
        <dbReference type="EC" id="1.1.99.29"/>
    </reaction>
</comment>
<dbReference type="InterPro" id="IPR036188">
    <property type="entry name" value="FAD/NAD-bd_sf"/>
</dbReference>
<dbReference type="OrthoDB" id="269227at2759"/>
<evidence type="ECO:0000256" key="16">
    <source>
        <dbReference type="PIRSR" id="PIRSR000137-2"/>
    </source>
</evidence>
<dbReference type="SUPFAM" id="SSF51905">
    <property type="entry name" value="FAD/NAD(P)-binding domain"/>
    <property type="match status" value="1"/>
</dbReference>
<evidence type="ECO:0000259" key="19">
    <source>
        <dbReference type="Pfam" id="PF05199"/>
    </source>
</evidence>
<dbReference type="PANTHER" id="PTHR11552">
    <property type="entry name" value="GLUCOSE-METHANOL-CHOLINE GMC OXIDOREDUCTASE"/>
    <property type="match status" value="1"/>
</dbReference>
<dbReference type="Gene3D" id="3.50.50.60">
    <property type="entry name" value="FAD/NAD(P)-binding domain"/>
    <property type="match status" value="1"/>
</dbReference>
<dbReference type="PIRSF" id="PIRSF000137">
    <property type="entry name" value="Alcohol_oxidase"/>
    <property type="match status" value="1"/>
</dbReference>
<evidence type="ECO:0000313" key="21">
    <source>
        <dbReference type="Proteomes" id="UP000307440"/>
    </source>
</evidence>
<comment type="subunit">
    <text evidence="4">Monomer.</text>
</comment>
<dbReference type="GO" id="GO:0050660">
    <property type="term" value="F:flavin adenine dinucleotide binding"/>
    <property type="evidence" value="ECO:0007669"/>
    <property type="project" value="InterPro"/>
</dbReference>
<evidence type="ECO:0000256" key="10">
    <source>
        <dbReference type="ARBA" id="ARBA00033986"/>
    </source>
</evidence>
<comment type="catalytic activity">
    <reaction evidence="11">
        <text>pyranose + acceptor = pyranos-2,3-diulose + reduced acceptor.</text>
        <dbReference type="EC" id="1.1.99.29"/>
    </reaction>
</comment>
<evidence type="ECO:0000256" key="13">
    <source>
        <dbReference type="ARBA" id="ARBA00034050"/>
    </source>
</evidence>
<dbReference type="Gene3D" id="3.30.560.10">
    <property type="entry name" value="Glucose Oxidase, domain 3"/>
    <property type="match status" value="1"/>
</dbReference>
<evidence type="ECO:0000256" key="12">
    <source>
        <dbReference type="ARBA" id="ARBA00034029"/>
    </source>
</evidence>
<sequence>MAPRLGWITILVSVTASLAYGKFYDQLDELPSDNENAFDFIVIGGGIGGSVVASRLSEDPAFNVLLIEAGPEYGVQKLSFPAYNGRINSTYNWNFVTEPQRGLNNRTFEYPRGHVLGGSSSLSDMIYTRGAADDYDRWAEVTGDQGWTWKELFPLIKRHERWVPPPGNRNVSGLYDPTVHGYSGNTRVSLPWGGNTQLDDLCLASANAQSDEFPFNIDQNSGFPIGLSDKAYMQSTIGNGERSSAASAYLDADIRKRPNLSIVVNTYTTRVLPVHEGARRLDIRSVEVAPRDGGSSMIDVHLTGKRRVITALKEVILAGGVFGSPQILLNSGIGDRTDLANVGIKVIHHLPDVGKEMHDHVFASTYWSARLQFPPPLSPEEAFKQWETNRTGPLTEAVGHTVLWSRIRSNASIFDEYPDPSSGPNSPHIETAIFAFPPRVGAGVVLLTPYSRGTIKLRSNNPFDAPLIDPNLFSHKFDVLAMKEGVMNTRRFFSGPIWDDHLLQSLSPNPDTVPDDEYEAHLRDTAGTFGHAVSTAAMSARNSGKGVVDPDLKVKGVQGLRVVDAAVIPFVPSAHSQASVYILAERAVELIKKSWTVVSVTSTG</sequence>
<dbReference type="SUPFAM" id="SSF54373">
    <property type="entry name" value="FAD-linked reductases, C-terminal domain"/>
    <property type="match status" value="1"/>
</dbReference>
<feature type="active site" description="Proton acceptor" evidence="15">
    <location>
        <position position="575"/>
    </location>
</feature>
<dbReference type="Pfam" id="PF00732">
    <property type="entry name" value="GMC_oxred_N"/>
    <property type="match status" value="1"/>
</dbReference>
<comment type="catalytic activity">
    <reaction evidence="14">
        <text>a pyranoside + acceptor = a pyranosid-3,4-diulose + reduced acceptor.</text>
        <dbReference type="EC" id="1.1.99.29"/>
    </reaction>
</comment>
<evidence type="ECO:0000256" key="8">
    <source>
        <dbReference type="ARBA" id="ARBA00022827"/>
    </source>
</evidence>
<evidence type="ECO:0000256" key="3">
    <source>
        <dbReference type="ARBA" id="ARBA00010790"/>
    </source>
</evidence>
<keyword evidence="7" id="KW-0285">Flavoprotein</keyword>
<dbReference type="InterPro" id="IPR012132">
    <property type="entry name" value="GMC_OxRdtase"/>
</dbReference>
<evidence type="ECO:0000256" key="1">
    <source>
        <dbReference type="ARBA" id="ARBA00001974"/>
    </source>
</evidence>
<dbReference type="Pfam" id="PF05199">
    <property type="entry name" value="GMC_oxred_C"/>
    <property type="match status" value="1"/>
</dbReference>
<evidence type="ECO:0000256" key="7">
    <source>
        <dbReference type="ARBA" id="ARBA00022630"/>
    </source>
</evidence>
<gene>
    <name evidence="20" type="ORF">FA15DRAFT_601126</name>
</gene>
<keyword evidence="17" id="KW-0732">Signal</keyword>
<reference evidence="20 21" key="1">
    <citation type="journal article" date="2019" name="Nat. Ecol. Evol.">
        <title>Megaphylogeny resolves global patterns of mushroom evolution.</title>
        <authorList>
            <person name="Varga T."/>
            <person name="Krizsan K."/>
            <person name="Foldi C."/>
            <person name="Dima B."/>
            <person name="Sanchez-Garcia M."/>
            <person name="Sanchez-Ramirez S."/>
            <person name="Szollosi G.J."/>
            <person name="Szarkandi J.G."/>
            <person name="Papp V."/>
            <person name="Albert L."/>
            <person name="Andreopoulos W."/>
            <person name="Angelini C."/>
            <person name="Antonin V."/>
            <person name="Barry K.W."/>
            <person name="Bougher N.L."/>
            <person name="Buchanan P."/>
            <person name="Buyck B."/>
            <person name="Bense V."/>
            <person name="Catcheside P."/>
            <person name="Chovatia M."/>
            <person name="Cooper J."/>
            <person name="Damon W."/>
            <person name="Desjardin D."/>
            <person name="Finy P."/>
            <person name="Geml J."/>
            <person name="Haridas S."/>
            <person name="Hughes K."/>
            <person name="Justo A."/>
            <person name="Karasinski D."/>
            <person name="Kautmanova I."/>
            <person name="Kiss B."/>
            <person name="Kocsube S."/>
            <person name="Kotiranta H."/>
            <person name="LaButti K.M."/>
            <person name="Lechner B.E."/>
            <person name="Liimatainen K."/>
            <person name="Lipzen A."/>
            <person name="Lukacs Z."/>
            <person name="Mihaltcheva S."/>
            <person name="Morgado L.N."/>
            <person name="Niskanen T."/>
            <person name="Noordeloos M.E."/>
            <person name="Ohm R.A."/>
            <person name="Ortiz-Santana B."/>
            <person name="Ovrebo C."/>
            <person name="Racz N."/>
            <person name="Riley R."/>
            <person name="Savchenko A."/>
            <person name="Shiryaev A."/>
            <person name="Soop K."/>
            <person name="Spirin V."/>
            <person name="Szebenyi C."/>
            <person name="Tomsovsky M."/>
            <person name="Tulloss R.E."/>
            <person name="Uehling J."/>
            <person name="Grigoriev I.V."/>
            <person name="Vagvolgyi C."/>
            <person name="Papp T."/>
            <person name="Martin F.M."/>
            <person name="Miettinen O."/>
            <person name="Hibbett D.S."/>
            <person name="Nagy L.G."/>
        </authorList>
    </citation>
    <scope>NUCLEOTIDE SEQUENCE [LARGE SCALE GENOMIC DNA]</scope>
    <source>
        <strain evidence="20 21">CBS 121175</strain>
    </source>
</reference>